<feature type="transmembrane region" description="Helical" evidence="1">
    <location>
        <begin position="7"/>
        <end position="29"/>
    </location>
</feature>
<dbReference type="PANTHER" id="PTHR22911">
    <property type="entry name" value="ACYL-MALONYL CONDENSING ENZYME-RELATED"/>
    <property type="match status" value="1"/>
</dbReference>
<comment type="caution">
    <text evidence="3">The sequence shown here is derived from an EMBL/GenBank/DDBJ whole genome shotgun (WGS) entry which is preliminary data.</text>
</comment>
<evidence type="ECO:0000313" key="4">
    <source>
        <dbReference type="Proteomes" id="UP000808337"/>
    </source>
</evidence>
<feature type="transmembrane region" description="Helical" evidence="1">
    <location>
        <begin position="119"/>
        <end position="136"/>
    </location>
</feature>
<evidence type="ECO:0000259" key="2">
    <source>
        <dbReference type="Pfam" id="PF00892"/>
    </source>
</evidence>
<dbReference type="AlphaFoldDB" id="A0A9D7ST71"/>
<feature type="transmembrane region" description="Helical" evidence="1">
    <location>
        <begin position="174"/>
        <end position="198"/>
    </location>
</feature>
<feature type="transmembrane region" description="Helical" evidence="1">
    <location>
        <begin position="265"/>
        <end position="286"/>
    </location>
</feature>
<keyword evidence="1" id="KW-0812">Transmembrane</keyword>
<dbReference type="PANTHER" id="PTHR22911:SF79">
    <property type="entry name" value="MOBA-LIKE NTP TRANSFERASE DOMAIN-CONTAINING PROTEIN"/>
    <property type="match status" value="1"/>
</dbReference>
<evidence type="ECO:0000313" key="3">
    <source>
        <dbReference type="EMBL" id="MBK9981674.1"/>
    </source>
</evidence>
<feature type="transmembrane region" description="Helical" evidence="1">
    <location>
        <begin position="142"/>
        <end position="162"/>
    </location>
</feature>
<gene>
    <name evidence="3" type="ORF">IPP15_04500</name>
</gene>
<feature type="transmembrane region" description="Helical" evidence="1">
    <location>
        <begin position="35"/>
        <end position="54"/>
    </location>
</feature>
<feature type="domain" description="EamA" evidence="2">
    <location>
        <begin position="144"/>
        <end position="282"/>
    </location>
</feature>
<feature type="transmembrane region" description="Helical" evidence="1">
    <location>
        <begin position="240"/>
        <end position="259"/>
    </location>
</feature>
<sequence>MGLRRTYIELHIAVVLLAMTAILGDLITLSASVLVWWRTLIASVGIGLFLLITRKLKMEWIRGHKKIYVLGGMIALHWICFFGSVKMANASTALICFATISLFTSFIEPWITKRKRETHEVLFGLLVIPGIVLIAGHAEGKVLFGIILGLVASLLISIVASFEKKWITETDPEHMVLLQMAGAWLAMCAWLSGEYFLGRIDHFIPQGMDIIYLLILGLVCTCVAWVLATRAIRTITAFDSMIVINLEPVYGIVLALIILNDGRELTLSFYLGASIILASVFIHPIWQSRHART</sequence>
<dbReference type="Proteomes" id="UP000808337">
    <property type="component" value="Unassembled WGS sequence"/>
</dbReference>
<reference evidence="3 4" key="1">
    <citation type="submission" date="2020-10" db="EMBL/GenBank/DDBJ databases">
        <title>Connecting structure to function with the recovery of over 1000 high-quality activated sludge metagenome-assembled genomes encoding full-length rRNA genes using long-read sequencing.</title>
        <authorList>
            <person name="Singleton C.M."/>
            <person name="Petriglieri F."/>
            <person name="Kristensen J.M."/>
            <person name="Kirkegaard R.H."/>
            <person name="Michaelsen T.Y."/>
            <person name="Andersen M.H."/>
            <person name="Karst S.M."/>
            <person name="Dueholm M.S."/>
            <person name="Nielsen P.H."/>
            <person name="Albertsen M."/>
        </authorList>
    </citation>
    <scope>NUCLEOTIDE SEQUENCE [LARGE SCALE GENOMIC DNA]</scope>
    <source>
        <strain evidence="3">Ribe_18-Q3-R11-54_MAXAC.273</strain>
    </source>
</reference>
<accession>A0A9D7ST71</accession>
<feature type="domain" description="EamA" evidence="2">
    <location>
        <begin position="12"/>
        <end position="135"/>
    </location>
</feature>
<dbReference type="GO" id="GO:0016020">
    <property type="term" value="C:membrane"/>
    <property type="evidence" value="ECO:0007669"/>
    <property type="project" value="InterPro"/>
</dbReference>
<feature type="transmembrane region" description="Helical" evidence="1">
    <location>
        <begin position="66"/>
        <end position="84"/>
    </location>
</feature>
<name>A0A9D7ST71_9BACT</name>
<dbReference type="EMBL" id="JADKGY010000001">
    <property type="protein sequence ID" value="MBK9981674.1"/>
    <property type="molecule type" value="Genomic_DNA"/>
</dbReference>
<protein>
    <submittedName>
        <fullName evidence="3">EamA family transporter</fullName>
    </submittedName>
</protein>
<feature type="transmembrane region" description="Helical" evidence="1">
    <location>
        <begin position="90"/>
        <end position="107"/>
    </location>
</feature>
<dbReference type="InterPro" id="IPR000620">
    <property type="entry name" value="EamA_dom"/>
</dbReference>
<proteinExistence type="predicted"/>
<dbReference type="InterPro" id="IPR037185">
    <property type="entry name" value="EmrE-like"/>
</dbReference>
<feature type="transmembrane region" description="Helical" evidence="1">
    <location>
        <begin position="210"/>
        <end position="228"/>
    </location>
</feature>
<organism evidence="3 4">
    <name type="scientific">Candidatus Opimibacter skivensis</name>
    <dbReference type="NCBI Taxonomy" id="2982028"/>
    <lineage>
        <taxon>Bacteria</taxon>
        <taxon>Pseudomonadati</taxon>
        <taxon>Bacteroidota</taxon>
        <taxon>Saprospiria</taxon>
        <taxon>Saprospirales</taxon>
        <taxon>Saprospiraceae</taxon>
        <taxon>Candidatus Opimibacter</taxon>
    </lineage>
</organism>
<dbReference type="Pfam" id="PF00892">
    <property type="entry name" value="EamA"/>
    <property type="match status" value="2"/>
</dbReference>
<dbReference type="SUPFAM" id="SSF103481">
    <property type="entry name" value="Multidrug resistance efflux transporter EmrE"/>
    <property type="match status" value="2"/>
</dbReference>
<keyword evidence="1" id="KW-1133">Transmembrane helix</keyword>
<keyword evidence="1" id="KW-0472">Membrane</keyword>
<evidence type="ECO:0000256" key="1">
    <source>
        <dbReference type="SAM" id="Phobius"/>
    </source>
</evidence>